<dbReference type="AlphaFoldDB" id="A0A388KKE3"/>
<accession>A0A388KKE3</accession>
<reference evidence="2 3" key="1">
    <citation type="journal article" date="2018" name="Cell">
        <title>The Chara Genome: Secondary Complexity and Implications for Plant Terrestrialization.</title>
        <authorList>
            <person name="Nishiyama T."/>
            <person name="Sakayama H."/>
            <person name="Vries J.D."/>
            <person name="Buschmann H."/>
            <person name="Saint-Marcoux D."/>
            <person name="Ullrich K.K."/>
            <person name="Haas F.B."/>
            <person name="Vanderstraeten L."/>
            <person name="Becker D."/>
            <person name="Lang D."/>
            <person name="Vosolsobe S."/>
            <person name="Rombauts S."/>
            <person name="Wilhelmsson P.K.I."/>
            <person name="Janitza P."/>
            <person name="Kern R."/>
            <person name="Heyl A."/>
            <person name="Rumpler F."/>
            <person name="Villalobos L.I.A.C."/>
            <person name="Clay J.M."/>
            <person name="Skokan R."/>
            <person name="Toyoda A."/>
            <person name="Suzuki Y."/>
            <person name="Kagoshima H."/>
            <person name="Schijlen E."/>
            <person name="Tajeshwar N."/>
            <person name="Catarino B."/>
            <person name="Hetherington A.J."/>
            <person name="Saltykova A."/>
            <person name="Bonnot C."/>
            <person name="Breuninger H."/>
            <person name="Symeonidi A."/>
            <person name="Radhakrishnan G.V."/>
            <person name="Van Nieuwerburgh F."/>
            <person name="Deforce D."/>
            <person name="Chang C."/>
            <person name="Karol K.G."/>
            <person name="Hedrich R."/>
            <person name="Ulvskov P."/>
            <person name="Glockner G."/>
            <person name="Delwiche C.F."/>
            <person name="Petrasek J."/>
            <person name="Van de Peer Y."/>
            <person name="Friml J."/>
            <person name="Beilby M."/>
            <person name="Dolan L."/>
            <person name="Kohara Y."/>
            <person name="Sugano S."/>
            <person name="Fujiyama A."/>
            <person name="Delaux P.-M."/>
            <person name="Quint M."/>
            <person name="TheiBen G."/>
            <person name="Hagemann M."/>
            <person name="Harholt J."/>
            <person name="Dunand C."/>
            <person name="Zachgo S."/>
            <person name="Langdale J."/>
            <person name="Maumus F."/>
            <person name="Straeten D.V.D."/>
            <person name="Gould S.B."/>
            <person name="Rensing S.A."/>
        </authorList>
    </citation>
    <scope>NUCLEOTIDE SEQUENCE [LARGE SCALE GENOMIC DNA]</scope>
    <source>
        <strain evidence="2 3">S276</strain>
    </source>
</reference>
<organism evidence="2 3">
    <name type="scientific">Chara braunii</name>
    <name type="common">Braun's stonewort</name>
    <dbReference type="NCBI Taxonomy" id="69332"/>
    <lineage>
        <taxon>Eukaryota</taxon>
        <taxon>Viridiplantae</taxon>
        <taxon>Streptophyta</taxon>
        <taxon>Charophyceae</taxon>
        <taxon>Charales</taxon>
        <taxon>Characeae</taxon>
        <taxon>Chara</taxon>
    </lineage>
</organism>
<keyword evidence="3" id="KW-1185">Reference proteome</keyword>
<keyword evidence="1" id="KW-0812">Transmembrane</keyword>
<evidence type="ECO:0000313" key="2">
    <source>
        <dbReference type="EMBL" id="GBG70522.1"/>
    </source>
</evidence>
<proteinExistence type="predicted"/>
<name>A0A388KKE3_CHABU</name>
<comment type="caution">
    <text evidence="2">The sequence shown here is derived from an EMBL/GenBank/DDBJ whole genome shotgun (WGS) entry which is preliminary data.</text>
</comment>
<evidence type="ECO:0000256" key="1">
    <source>
        <dbReference type="SAM" id="Phobius"/>
    </source>
</evidence>
<dbReference type="Proteomes" id="UP000265515">
    <property type="component" value="Unassembled WGS sequence"/>
</dbReference>
<keyword evidence="1" id="KW-1133">Transmembrane helix</keyword>
<sequence>MTMTIWCLCCSPPTAALRSGHFADAILREINKERLTSAMTPLQASSSGACYALCVAQAIEGRLCSITIISSAIDLIADDCMTTCSFPNEGVVGVFGCREFGWGSKEELIQQWMNDSATKSKLLDPSLKAATVAGVDGAWVAVLSPSTGDLMGGVLLNPQVHHDGCFTGSWYDCNGMTSHQQGRGTAADSLLWCGPHLCQHLLNLLAGLFTAHMWVLGFLLVVVYRLAMEVAFMVS</sequence>
<keyword evidence="1" id="KW-0472">Membrane</keyword>
<feature type="transmembrane region" description="Helical" evidence="1">
    <location>
        <begin position="204"/>
        <end position="227"/>
    </location>
</feature>
<dbReference type="EMBL" id="BFEA01000132">
    <property type="protein sequence ID" value="GBG70522.1"/>
    <property type="molecule type" value="Genomic_DNA"/>
</dbReference>
<dbReference type="Gramene" id="GBG70522">
    <property type="protein sequence ID" value="GBG70522"/>
    <property type="gene ID" value="CBR_g6650"/>
</dbReference>
<protein>
    <submittedName>
        <fullName evidence="2">Uncharacterized protein</fullName>
    </submittedName>
</protein>
<evidence type="ECO:0000313" key="3">
    <source>
        <dbReference type="Proteomes" id="UP000265515"/>
    </source>
</evidence>
<gene>
    <name evidence="2" type="ORF">CBR_g6650</name>
</gene>